<dbReference type="InterPro" id="IPR052953">
    <property type="entry name" value="Ser-rich/MCO-related"/>
</dbReference>
<dbReference type="Proteomes" id="UP000664132">
    <property type="component" value="Unassembled WGS sequence"/>
</dbReference>
<feature type="region of interest" description="Disordered" evidence="1">
    <location>
        <begin position="290"/>
        <end position="390"/>
    </location>
</feature>
<dbReference type="OrthoDB" id="2331100at2759"/>
<keyword evidence="3" id="KW-0732">Signal</keyword>
<dbReference type="PANTHER" id="PTHR34883">
    <property type="entry name" value="SERINE-RICH PROTEIN, PUTATIVE-RELATED-RELATED"/>
    <property type="match status" value="1"/>
</dbReference>
<evidence type="ECO:0000256" key="3">
    <source>
        <dbReference type="SAM" id="SignalP"/>
    </source>
</evidence>
<comment type="caution">
    <text evidence="4">The sequence shown here is derived from an EMBL/GenBank/DDBJ whole genome shotgun (WGS) entry which is preliminary data.</text>
</comment>
<feature type="signal peptide" evidence="3">
    <location>
        <begin position="1"/>
        <end position="19"/>
    </location>
</feature>
<feature type="region of interest" description="Disordered" evidence="1">
    <location>
        <begin position="165"/>
        <end position="209"/>
    </location>
</feature>
<gene>
    <name evidence="4" type="ORF">IFR04_000988</name>
</gene>
<dbReference type="Gene3D" id="2.60.40.420">
    <property type="entry name" value="Cupredoxins - blue copper proteins"/>
    <property type="match status" value="1"/>
</dbReference>
<accession>A0A8H8BVR3</accession>
<dbReference type="AlphaFoldDB" id="A0A8H8BVR3"/>
<reference evidence="4" key="1">
    <citation type="submission" date="2021-02" db="EMBL/GenBank/DDBJ databases">
        <title>Genome sequence Cadophora malorum strain M34.</title>
        <authorList>
            <person name="Stefanovic E."/>
            <person name="Vu D."/>
            <person name="Scully C."/>
            <person name="Dijksterhuis J."/>
            <person name="Roader J."/>
            <person name="Houbraken J."/>
        </authorList>
    </citation>
    <scope>NUCLEOTIDE SEQUENCE</scope>
    <source>
        <strain evidence="4">M34</strain>
    </source>
</reference>
<feature type="compositionally biased region" description="Polar residues" evidence="1">
    <location>
        <begin position="378"/>
        <end position="390"/>
    </location>
</feature>
<feature type="chain" id="PRO_5034869597" description="Extracellular serine-rich protein" evidence="3">
    <location>
        <begin position="20"/>
        <end position="390"/>
    </location>
</feature>
<feature type="transmembrane region" description="Helical" evidence="2">
    <location>
        <begin position="217"/>
        <end position="240"/>
    </location>
</feature>
<evidence type="ECO:0000256" key="1">
    <source>
        <dbReference type="SAM" id="MobiDB-lite"/>
    </source>
</evidence>
<dbReference type="EMBL" id="JAFJYH010000007">
    <property type="protein sequence ID" value="KAG4425781.1"/>
    <property type="molecule type" value="Genomic_DNA"/>
</dbReference>
<proteinExistence type="predicted"/>
<keyword evidence="2" id="KW-1133">Transmembrane helix</keyword>
<protein>
    <recommendedName>
        <fullName evidence="6">Extracellular serine-rich protein</fullName>
    </recommendedName>
</protein>
<dbReference type="InterPro" id="IPR008972">
    <property type="entry name" value="Cupredoxin"/>
</dbReference>
<evidence type="ECO:0000313" key="4">
    <source>
        <dbReference type="EMBL" id="KAG4425781.1"/>
    </source>
</evidence>
<feature type="compositionally biased region" description="Low complexity" evidence="1">
    <location>
        <begin position="172"/>
        <end position="209"/>
    </location>
</feature>
<evidence type="ECO:0008006" key="6">
    <source>
        <dbReference type="Google" id="ProtNLM"/>
    </source>
</evidence>
<feature type="compositionally biased region" description="Low complexity" evidence="1">
    <location>
        <begin position="322"/>
        <end position="342"/>
    </location>
</feature>
<dbReference type="SUPFAM" id="SSF49503">
    <property type="entry name" value="Cupredoxins"/>
    <property type="match status" value="1"/>
</dbReference>
<evidence type="ECO:0000256" key="2">
    <source>
        <dbReference type="SAM" id="Phobius"/>
    </source>
</evidence>
<organism evidence="4 5">
    <name type="scientific">Cadophora malorum</name>
    <dbReference type="NCBI Taxonomy" id="108018"/>
    <lineage>
        <taxon>Eukaryota</taxon>
        <taxon>Fungi</taxon>
        <taxon>Dikarya</taxon>
        <taxon>Ascomycota</taxon>
        <taxon>Pezizomycotina</taxon>
        <taxon>Leotiomycetes</taxon>
        <taxon>Helotiales</taxon>
        <taxon>Ploettnerulaceae</taxon>
        <taxon>Cadophora</taxon>
    </lineage>
</organism>
<keyword evidence="2" id="KW-0812">Transmembrane</keyword>
<sequence>MLGLAQLSVVLFAAHLSYAQTASTVPSSTSSTPAATHSVNVGAAGLVFTPDSLTANVGDTVEFRFYPQNHSVARAEYKTPCIPYEVVDVGKQGFWSGFKPVSVVLSDPPKFSVLINDTEPIFFYCSAPGACEEDIMIGVINPNSTHTLEVQQAFAHNSTVAFSPGENFPEEVASTKSAAPSSTSTTASATTATVTASPTTPVAAASSGSHPPLSTGAIAGIAIGGAAVLLLGGALVYLCGRQRTLGELLRHSQQPPPSYVPSAGHMSMASSAAYTKSPHVEVDSQRFSGPAGYFNGENESYRSRSPPTEDAMEYSNIGGNASPNRASSPIIRRPIPQSPGRSELTPVTLTDRPMSETPGSGNGFRRTQSQLGPHELAENNQTYIPYSSPR</sequence>
<dbReference type="CDD" id="cd00920">
    <property type="entry name" value="Cupredoxin"/>
    <property type="match status" value="1"/>
</dbReference>
<dbReference type="PANTHER" id="PTHR34883:SF19">
    <property type="entry name" value="EXTRACELLULAR SERINE-RICH PROTEIN"/>
    <property type="match status" value="1"/>
</dbReference>
<keyword evidence="2" id="KW-0472">Membrane</keyword>
<evidence type="ECO:0000313" key="5">
    <source>
        <dbReference type="Proteomes" id="UP000664132"/>
    </source>
</evidence>
<name>A0A8H8BVR3_9HELO</name>
<keyword evidence="5" id="KW-1185">Reference proteome</keyword>